<evidence type="ECO:0000313" key="7">
    <source>
        <dbReference type="EnsemblMetazoa" id="AFAF017760-PA"/>
    </source>
</evidence>
<evidence type="ECO:0000256" key="5">
    <source>
        <dbReference type="ARBA" id="ARBA00023136"/>
    </source>
</evidence>
<dbReference type="GO" id="GO:0007165">
    <property type="term" value="P:signal transduction"/>
    <property type="evidence" value="ECO:0007669"/>
    <property type="project" value="UniProtKB-KW"/>
</dbReference>
<keyword evidence="4 6" id="KW-1133">Transmembrane helix</keyword>
<keyword evidence="6" id="KW-0675">Receptor</keyword>
<dbReference type="Pfam" id="PF08395">
    <property type="entry name" value="7tm_7"/>
    <property type="match status" value="1"/>
</dbReference>
<comment type="caution">
    <text evidence="6">Lacks conserved residue(s) required for the propagation of feature annotation.</text>
</comment>
<accession>A0A182QVL2</accession>
<comment type="function">
    <text evidence="6">Gustatory receptor which mediates acceptance or avoidance behavior, depending on its substrates.</text>
</comment>
<dbReference type="EMBL" id="AXCN02002064">
    <property type="status" value="NOT_ANNOTATED_CDS"/>
    <property type="molecule type" value="Genomic_DNA"/>
</dbReference>
<dbReference type="InterPro" id="IPR013604">
    <property type="entry name" value="7TM_chemorcpt"/>
</dbReference>
<dbReference type="STRING" id="69004.A0A182QVL2"/>
<proteinExistence type="inferred from homology"/>
<reference evidence="7" key="2">
    <citation type="submission" date="2020-05" db="UniProtKB">
        <authorList>
            <consortium name="EnsemblMetazoa"/>
        </authorList>
    </citation>
    <scope>IDENTIFICATION</scope>
    <source>
        <strain evidence="7">FAR1</strain>
    </source>
</reference>
<sequence length="291" mass="35001">MEPLEQWYVLSAYVRFHQWLGFHPYRLEDGTVTPFLMHTLIQFVLVWSNLALIVYRRHCILYHCQEIGIVVDFIKLVTVILAHLVLYVELYRTLPNVCRCWSALYKVHRTLEAKGMLDHRQLKRAIRWYWTFLLGTFLYLISIEGYCYWRADDMQTKRFYLYFFGLHYILHLKEQQLIYPTIMLDLYLRMTHNTLDHHIELLQHSERLGSKRYVEFLACKINSLKLLHTDLFNATSELNEYIGNPFLIIYCKNYIQIISNSYWVVFWMLNDNPQHAASLYRLSSTGIGSYM</sequence>
<reference evidence="8" key="1">
    <citation type="submission" date="2014-01" db="EMBL/GenBank/DDBJ databases">
        <title>The Genome Sequence of Anopheles farauti FAR1 (V2).</title>
        <authorList>
            <consortium name="The Broad Institute Genomics Platform"/>
            <person name="Neafsey D.E."/>
            <person name="Besansky N."/>
            <person name="Howell P."/>
            <person name="Walton C."/>
            <person name="Young S.K."/>
            <person name="Zeng Q."/>
            <person name="Gargeya S."/>
            <person name="Fitzgerald M."/>
            <person name="Haas B."/>
            <person name="Abouelleil A."/>
            <person name="Allen A.W."/>
            <person name="Alvarado L."/>
            <person name="Arachchi H.M."/>
            <person name="Berlin A.M."/>
            <person name="Chapman S.B."/>
            <person name="Gainer-Dewar J."/>
            <person name="Goldberg J."/>
            <person name="Griggs A."/>
            <person name="Gujja S."/>
            <person name="Hansen M."/>
            <person name="Howarth C."/>
            <person name="Imamovic A."/>
            <person name="Ireland A."/>
            <person name="Larimer J."/>
            <person name="McCowan C."/>
            <person name="Murphy C."/>
            <person name="Pearson M."/>
            <person name="Poon T.W."/>
            <person name="Priest M."/>
            <person name="Roberts A."/>
            <person name="Saif S."/>
            <person name="Shea T."/>
            <person name="Sisk P."/>
            <person name="Sykes S."/>
            <person name="Wortman J."/>
            <person name="Nusbaum C."/>
            <person name="Birren B."/>
        </authorList>
    </citation>
    <scope>NUCLEOTIDE SEQUENCE [LARGE SCALE GENOMIC DNA]</scope>
    <source>
        <strain evidence="8">FAR1</strain>
    </source>
</reference>
<organism evidence="7 8">
    <name type="scientific">Anopheles farauti</name>
    <dbReference type="NCBI Taxonomy" id="69004"/>
    <lineage>
        <taxon>Eukaryota</taxon>
        <taxon>Metazoa</taxon>
        <taxon>Ecdysozoa</taxon>
        <taxon>Arthropoda</taxon>
        <taxon>Hexapoda</taxon>
        <taxon>Insecta</taxon>
        <taxon>Pterygota</taxon>
        <taxon>Neoptera</taxon>
        <taxon>Endopterygota</taxon>
        <taxon>Diptera</taxon>
        <taxon>Nematocera</taxon>
        <taxon>Culicoidea</taxon>
        <taxon>Culicidae</taxon>
        <taxon>Anophelinae</taxon>
        <taxon>Anopheles</taxon>
    </lineage>
</organism>
<evidence type="ECO:0000256" key="4">
    <source>
        <dbReference type="ARBA" id="ARBA00022989"/>
    </source>
</evidence>
<protein>
    <recommendedName>
        <fullName evidence="6">Gustatory receptor</fullName>
    </recommendedName>
</protein>
<keyword evidence="6" id="KW-0807">Transducer</keyword>
<comment type="similarity">
    <text evidence="6">Belongs to the insect chemoreceptor superfamily. Gustatory receptor (GR) family.</text>
</comment>
<feature type="transmembrane region" description="Helical" evidence="6">
    <location>
        <begin position="35"/>
        <end position="55"/>
    </location>
</feature>
<keyword evidence="5 6" id="KW-0472">Membrane</keyword>
<keyword evidence="2 6" id="KW-1003">Cell membrane</keyword>
<keyword evidence="3 6" id="KW-0812">Transmembrane</keyword>
<comment type="subcellular location">
    <subcellularLocation>
        <location evidence="1 6">Cell membrane</location>
        <topology evidence="1 6">Multi-pass membrane protein</topology>
    </subcellularLocation>
</comment>
<dbReference type="Proteomes" id="UP000075886">
    <property type="component" value="Unassembled WGS sequence"/>
</dbReference>
<dbReference type="VEuPathDB" id="VectorBase:AFAF017760"/>
<feature type="transmembrane region" description="Helical" evidence="6">
    <location>
        <begin position="67"/>
        <end position="87"/>
    </location>
</feature>
<evidence type="ECO:0000256" key="6">
    <source>
        <dbReference type="RuleBase" id="RU363108"/>
    </source>
</evidence>
<evidence type="ECO:0000256" key="3">
    <source>
        <dbReference type="ARBA" id="ARBA00022692"/>
    </source>
</evidence>
<dbReference type="GO" id="GO:0050909">
    <property type="term" value="P:sensory perception of taste"/>
    <property type="evidence" value="ECO:0007669"/>
    <property type="project" value="InterPro"/>
</dbReference>
<dbReference type="AlphaFoldDB" id="A0A182QVL2"/>
<evidence type="ECO:0000313" key="8">
    <source>
        <dbReference type="Proteomes" id="UP000075886"/>
    </source>
</evidence>
<dbReference type="EnsemblMetazoa" id="AFAF017760-RA">
    <property type="protein sequence ID" value="AFAF017760-PA"/>
    <property type="gene ID" value="AFAF017760"/>
</dbReference>
<name>A0A182QVL2_9DIPT</name>
<evidence type="ECO:0000256" key="2">
    <source>
        <dbReference type="ARBA" id="ARBA00022475"/>
    </source>
</evidence>
<feature type="transmembrane region" description="Helical" evidence="6">
    <location>
        <begin position="128"/>
        <end position="149"/>
    </location>
</feature>
<evidence type="ECO:0000256" key="1">
    <source>
        <dbReference type="ARBA" id="ARBA00004651"/>
    </source>
</evidence>
<dbReference type="GO" id="GO:0005886">
    <property type="term" value="C:plasma membrane"/>
    <property type="evidence" value="ECO:0007669"/>
    <property type="project" value="UniProtKB-SubCell"/>
</dbReference>
<keyword evidence="8" id="KW-1185">Reference proteome</keyword>